<accession>A0A4Y2GCP8</accession>
<dbReference type="EMBL" id="BGPR01001271">
    <property type="protein sequence ID" value="GBM49774.1"/>
    <property type="molecule type" value="Genomic_DNA"/>
</dbReference>
<dbReference type="Proteomes" id="UP000499080">
    <property type="component" value="Unassembled WGS sequence"/>
</dbReference>
<dbReference type="AlphaFoldDB" id="A0A4Y2GCP8"/>
<protein>
    <submittedName>
        <fullName evidence="1">Uncharacterized protein</fullName>
    </submittedName>
</protein>
<evidence type="ECO:0000313" key="1">
    <source>
        <dbReference type="EMBL" id="GBM49774.1"/>
    </source>
</evidence>
<proteinExistence type="predicted"/>
<evidence type="ECO:0000313" key="2">
    <source>
        <dbReference type="Proteomes" id="UP000499080"/>
    </source>
</evidence>
<comment type="caution">
    <text evidence="1">The sequence shown here is derived from an EMBL/GenBank/DDBJ whole genome shotgun (WGS) entry which is preliminary data.</text>
</comment>
<name>A0A4Y2GCP8_ARAVE</name>
<reference evidence="1 2" key="1">
    <citation type="journal article" date="2019" name="Sci. Rep.">
        <title>Orb-weaving spider Araneus ventricosus genome elucidates the spidroin gene catalogue.</title>
        <authorList>
            <person name="Kono N."/>
            <person name="Nakamura H."/>
            <person name="Ohtoshi R."/>
            <person name="Moran D.A.P."/>
            <person name="Shinohara A."/>
            <person name="Yoshida Y."/>
            <person name="Fujiwara M."/>
            <person name="Mori M."/>
            <person name="Tomita M."/>
            <person name="Arakawa K."/>
        </authorList>
    </citation>
    <scope>NUCLEOTIDE SEQUENCE [LARGE SCALE GENOMIC DNA]</scope>
</reference>
<gene>
    <name evidence="1" type="ORF">AVEN_60504_1</name>
</gene>
<organism evidence="1 2">
    <name type="scientific">Araneus ventricosus</name>
    <name type="common">Orbweaver spider</name>
    <name type="synonym">Epeira ventricosa</name>
    <dbReference type="NCBI Taxonomy" id="182803"/>
    <lineage>
        <taxon>Eukaryota</taxon>
        <taxon>Metazoa</taxon>
        <taxon>Ecdysozoa</taxon>
        <taxon>Arthropoda</taxon>
        <taxon>Chelicerata</taxon>
        <taxon>Arachnida</taxon>
        <taxon>Araneae</taxon>
        <taxon>Araneomorphae</taxon>
        <taxon>Entelegynae</taxon>
        <taxon>Araneoidea</taxon>
        <taxon>Araneidae</taxon>
        <taxon>Araneus</taxon>
    </lineage>
</organism>
<sequence length="160" mass="17760">MTGRHDFIGHCGLQHNSPITSGSCNDPPIPVLPGCYKSSQMGPKSHTTITVTTREGIAYLSGIFSSVSSRCPQEASEYYSVQNKQPKTRAEFGETLRVSVIWWYEFGFRIGKFHVRNQIPPYLVCVTSICAWCPPNLPSGLFVDVSRKFREGNASSGVKR</sequence>
<dbReference type="PROSITE" id="PS51257">
    <property type="entry name" value="PROKAR_LIPOPROTEIN"/>
    <property type="match status" value="1"/>
</dbReference>
<keyword evidence="2" id="KW-1185">Reference proteome</keyword>